<evidence type="ECO:0000256" key="17">
    <source>
        <dbReference type="SAM" id="SignalP"/>
    </source>
</evidence>
<dbReference type="PANTHER" id="PTHR22939">
    <property type="entry name" value="SERINE PROTEASE FAMILY S1C HTRA-RELATED"/>
    <property type="match status" value="1"/>
</dbReference>
<keyword evidence="6 19" id="KW-0645">Protease</keyword>
<evidence type="ECO:0000256" key="7">
    <source>
        <dbReference type="ARBA" id="ARBA00022729"/>
    </source>
</evidence>
<keyword evidence="8" id="KW-0677">Repeat</keyword>
<comment type="similarity">
    <text evidence="3">Belongs to the peptidase S1C family.</text>
</comment>
<dbReference type="NCBIfam" id="TIGR02037">
    <property type="entry name" value="degP_htrA_DO"/>
    <property type="match status" value="1"/>
</dbReference>
<keyword evidence="20" id="KW-1185">Reference proteome</keyword>
<feature type="domain" description="PDZ" evidence="18">
    <location>
        <begin position="320"/>
        <end position="411"/>
    </location>
</feature>
<feature type="signal peptide" evidence="17">
    <location>
        <begin position="1"/>
        <end position="42"/>
    </location>
</feature>
<evidence type="ECO:0000313" key="19">
    <source>
        <dbReference type="EMBL" id="MQT11523.1"/>
    </source>
</evidence>
<dbReference type="RefSeq" id="WP_153478283.1">
    <property type="nucleotide sequence ID" value="NZ_VWNA01000001.1"/>
</dbReference>
<dbReference type="PRINTS" id="PR00834">
    <property type="entry name" value="PROTEASES2C"/>
</dbReference>
<feature type="active site" description="Charge relay system" evidence="14">
    <location>
        <position position="276"/>
    </location>
</feature>
<evidence type="ECO:0000256" key="5">
    <source>
        <dbReference type="ARBA" id="ARBA00013958"/>
    </source>
</evidence>
<keyword evidence="10" id="KW-0378">Hydrolase</keyword>
<dbReference type="GO" id="GO:0004252">
    <property type="term" value="F:serine-type endopeptidase activity"/>
    <property type="evidence" value="ECO:0007669"/>
    <property type="project" value="InterPro"/>
</dbReference>
<dbReference type="SMART" id="SM00228">
    <property type="entry name" value="PDZ"/>
    <property type="match status" value="2"/>
</dbReference>
<evidence type="ECO:0000256" key="11">
    <source>
        <dbReference type="ARBA" id="ARBA00022825"/>
    </source>
</evidence>
<evidence type="ECO:0000256" key="10">
    <source>
        <dbReference type="ARBA" id="ARBA00022801"/>
    </source>
</evidence>
<dbReference type="CDD" id="cd10839">
    <property type="entry name" value="cpPDZ1_DegP-like"/>
    <property type="match status" value="1"/>
</dbReference>
<dbReference type="PROSITE" id="PS50106">
    <property type="entry name" value="PDZ"/>
    <property type="match status" value="2"/>
</dbReference>
<feature type="region of interest" description="Disordered" evidence="16">
    <location>
        <begin position="50"/>
        <end position="73"/>
    </location>
</feature>
<accession>A0A6A7XYL8</accession>
<dbReference type="Proteomes" id="UP000332515">
    <property type="component" value="Unassembled WGS sequence"/>
</dbReference>
<dbReference type="EC" id="3.4.21.107" evidence="4"/>
<evidence type="ECO:0000256" key="3">
    <source>
        <dbReference type="ARBA" id="ARBA00010541"/>
    </source>
</evidence>
<dbReference type="InterPro" id="IPR001940">
    <property type="entry name" value="Peptidase_S1C"/>
</dbReference>
<evidence type="ECO:0000259" key="18">
    <source>
        <dbReference type="PROSITE" id="PS50106"/>
    </source>
</evidence>
<dbReference type="Gene3D" id="2.30.42.10">
    <property type="match status" value="2"/>
</dbReference>
<feature type="binding site" evidence="15">
    <location>
        <begin position="274"/>
        <end position="276"/>
    </location>
    <ligand>
        <name>substrate</name>
    </ligand>
</feature>
<dbReference type="Pfam" id="PF00595">
    <property type="entry name" value="PDZ"/>
    <property type="match status" value="1"/>
</dbReference>
<organism evidence="19 20">
    <name type="scientific">Segnochrobactrum spirostomi</name>
    <dbReference type="NCBI Taxonomy" id="2608987"/>
    <lineage>
        <taxon>Bacteria</taxon>
        <taxon>Pseudomonadati</taxon>
        <taxon>Pseudomonadota</taxon>
        <taxon>Alphaproteobacteria</taxon>
        <taxon>Hyphomicrobiales</taxon>
        <taxon>Segnochrobactraceae</taxon>
        <taxon>Segnochrobactrum</taxon>
    </lineage>
</organism>
<keyword evidence="9" id="KW-0574">Periplasm</keyword>
<evidence type="ECO:0000313" key="20">
    <source>
        <dbReference type="Proteomes" id="UP000332515"/>
    </source>
</evidence>
<dbReference type="InterPro" id="IPR011782">
    <property type="entry name" value="Pept_S1C_Do"/>
</dbReference>
<dbReference type="SUPFAM" id="SSF50494">
    <property type="entry name" value="Trypsin-like serine proteases"/>
    <property type="match status" value="1"/>
</dbReference>
<comment type="subcellular location">
    <subcellularLocation>
        <location evidence="2">Periplasm</location>
    </subcellularLocation>
</comment>
<evidence type="ECO:0000256" key="16">
    <source>
        <dbReference type="SAM" id="MobiDB-lite"/>
    </source>
</evidence>
<reference evidence="19 20" key="1">
    <citation type="submission" date="2019-09" db="EMBL/GenBank/DDBJ databases">
        <title>Segnochrobactrum spirostomi gen. nov., sp. nov., isolated from the ciliate Spirostomum cf. yagiui and description of a novel family, Segnochrobactraceae fam. nov. within the order Rhizobiales of the class Alphaproteobacteria.</title>
        <authorList>
            <person name="Akter S."/>
            <person name="Shazib S.U.A."/>
            <person name="Shin M.K."/>
        </authorList>
    </citation>
    <scope>NUCLEOTIDE SEQUENCE [LARGE SCALE GENOMIC DNA]</scope>
    <source>
        <strain evidence="19 20">Sp-1</strain>
    </source>
</reference>
<gene>
    <name evidence="19" type="ORF">F0357_02295</name>
</gene>
<feature type="chain" id="PRO_5038864039" description="Probable periplasmic serine endoprotease DegP-like" evidence="17">
    <location>
        <begin position="43"/>
        <end position="544"/>
    </location>
</feature>
<evidence type="ECO:0000256" key="15">
    <source>
        <dbReference type="PIRSR" id="PIRSR611782-2"/>
    </source>
</evidence>
<dbReference type="GO" id="GO:0006508">
    <property type="term" value="P:proteolysis"/>
    <property type="evidence" value="ECO:0007669"/>
    <property type="project" value="UniProtKB-KW"/>
</dbReference>
<protein>
    <recommendedName>
        <fullName evidence="5">Probable periplasmic serine endoprotease DegP-like</fullName>
        <ecNumber evidence="4">3.4.21.107</ecNumber>
    </recommendedName>
    <alternativeName>
        <fullName evidence="13">Protease Do</fullName>
    </alternativeName>
</protein>
<dbReference type="GO" id="GO:0042597">
    <property type="term" value="C:periplasmic space"/>
    <property type="evidence" value="ECO:0007669"/>
    <property type="project" value="UniProtKB-SubCell"/>
</dbReference>
<feature type="domain" description="PDZ" evidence="18">
    <location>
        <begin position="417"/>
        <end position="498"/>
    </location>
</feature>
<dbReference type="InterPro" id="IPR001478">
    <property type="entry name" value="PDZ"/>
</dbReference>
<feature type="binding site" evidence="15">
    <location>
        <position position="202"/>
    </location>
    <ligand>
        <name>substrate</name>
    </ligand>
</feature>
<dbReference type="FunFam" id="2.40.10.120:FF:000007">
    <property type="entry name" value="Periplasmic serine endoprotease DegP-like"/>
    <property type="match status" value="1"/>
</dbReference>
<dbReference type="SUPFAM" id="SSF50156">
    <property type="entry name" value="PDZ domain-like"/>
    <property type="match status" value="2"/>
</dbReference>
<dbReference type="Pfam" id="PF13365">
    <property type="entry name" value="Trypsin_2"/>
    <property type="match status" value="1"/>
</dbReference>
<evidence type="ECO:0000256" key="2">
    <source>
        <dbReference type="ARBA" id="ARBA00004418"/>
    </source>
</evidence>
<keyword evidence="12" id="KW-0346">Stress response</keyword>
<evidence type="ECO:0000256" key="12">
    <source>
        <dbReference type="ARBA" id="ARBA00023016"/>
    </source>
</evidence>
<feature type="active site" description="Charge relay system" evidence="14">
    <location>
        <position position="202"/>
    </location>
</feature>
<dbReference type="InterPro" id="IPR009003">
    <property type="entry name" value="Peptidase_S1_PA"/>
</dbReference>
<sequence>MVFAVPFSEDPTTAAAPRARRAGRLACLTAALGLIGSGAAFAQTAAPAAPATPPATQIAPAAPSGGDAATGGDASKMTITGRYGPASVADLAEKLLDSVVNISTSQKVEVPNQVPMPKLPEGSPFQDFFDQFLDKQGRGNGGGDREERPQRVQSLGSGFVIDSSGIIVTNNHVIEDADEITVNFPNGTKLKAELLGTDKKTDIAVLKVKPTKPLKAVEFGDSNKARVGDWVMAIGNPFGLGGTVTLGIVSARNRNINAGPYDDFIQTDAAINRGNSGGPLFDMTGRVIGINTAIISPSGGSIGIGFSIPSSTAVHVINQLRQYGETRRGWLGVRIQEVTDDIAESLGMTDPKGALVAGVTEGGPAAKAGIQPGDVIISFDGRDVPKMSDLPRMVADTDIGKAVDVVVLRKGKQDTIQVTLQRLDEKAEAAANADDQPTDQAKPATDKVAGLTLSELSPDLKTKYKIADSVKGVVVTDVDPASNAAEKRIQAGDVIVEVAQEAVTSPKDVVAKFDKAKKDGRKTVLLLLANAAGDLRFTAVRIDG</sequence>
<evidence type="ECO:0000256" key="1">
    <source>
        <dbReference type="ARBA" id="ARBA00001772"/>
    </source>
</evidence>
<feature type="active site" description="Charge relay system" evidence="14">
    <location>
        <position position="172"/>
    </location>
</feature>
<keyword evidence="11" id="KW-0720">Serine protease</keyword>
<proteinExistence type="inferred from homology"/>
<evidence type="ECO:0000256" key="8">
    <source>
        <dbReference type="ARBA" id="ARBA00022737"/>
    </source>
</evidence>
<dbReference type="InterPro" id="IPR036034">
    <property type="entry name" value="PDZ_sf"/>
</dbReference>
<keyword evidence="7 17" id="KW-0732">Signal</keyword>
<dbReference type="AlphaFoldDB" id="A0A6A7XYL8"/>
<feature type="binding site" evidence="15">
    <location>
        <position position="172"/>
    </location>
    <ligand>
        <name>substrate</name>
    </ligand>
</feature>
<comment type="catalytic activity">
    <reaction evidence="1">
        <text>Acts on substrates that are at least partially unfolded. The cleavage site P1 residue is normally between a pair of hydrophobic residues, such as Val-|-Val.</text>
        <dbReference type="EC" id="3.4.21.107"/>
    </reaction>
</comment>
<evidence type="ECO:0000256" key="9">
    <source>
        <dbReference type="ARBA" id="ARBA00022764"/>
    </source>
</evidence>
<comment type="caution">
    <text evidence="19">The sequence shown here is derived from an EMBL/GenBank/DDBJ whole genome shotgun (WGS) entry which is preliminary data.</text>
</comment>
<dbReference type="EMBL" id="VWNA01000001">
    <property type="protein sequence ID" value="MQT11523.1"/>
    <property type="molecule type" value="Genomic_DNA"/>
</dbReference>
<evidence type="ECO:0000256" key="13">
    <source>
        <dbReference type="ARBA" id="ARBA00032850"/>
    </source>
</evidence>
<evidence type="ECO:0000256" key="6">
    <source>
        <dbReference type="ARBA" id="ARBA00022670"/>
    </source>
</evidence>
<dbReference type="PANTHER" id="PTHR22939:SF130">
    <property type="entry name" value="PERIPLASMIC SERINE ENDOPROTEASE DEGP-LIKE-RELATED"/>
    <property type="match status" value="1"/>
</dbReference>
<evidence type="ECO:0000256" key="14">
    <source>
        <dbReference type="PIRSR" id="PIRSR611782-1"/>
    </source>
</evidence>
<dbReference type="Gene3D" id="2.40.10.120">
    <property type="match status" value="1"/>
</dbReference>
<evidence type="ECO:0000256" key="4">
    <source>
        <dbReference type="ARBA" id="ARBA00013035"/>
    </source>
</evidence>
<dbReference type="Pfam" id="PF13180">
    <property type="entry name" value="PDZ_2"/>
    <property type="match status" value="1"/>
</dbReference>
<name>A0A6A7XYL8_9HYPH</name>